<feature type="domain" description="Core-binding (CB)" evidence="6">
    <location>
        <begin position="21"/>
        <end position="124"/>
    </location>
</feature>
<name>A0AAJ3Z321_9BACI</name>
<sequence>MSANRAGKRVKKERTLRKTTTNLDVLFVQFRAIKKSEGRAEGTIGQYEDNYGFFLEFLDRKGIARSINEINRDVIRNYIVYMQDEWVKFEDHAFKKEEHMTKGLAPSTINTRLKTLRVLFKTLYDEGLIENNPMHGIKNVREPEEEIVILDEDELRLLFAAPNQRDYADFRDYVLMNVLLDGMMRISEALGLREENLDFKGCSLYIPAAIAKNRKARTVPIEFGTAKLLNELITENKADFDSDYIFLANYGERLTRDHFRKRLVEYAKEVGIKKRVHPHLFRHTAATMYLEAGGDIRHLQMLLGHSDLRMVMRYTHLSGRSLTEQHNKYSAINVVRKKLNKQRKIKRR</sequence>
<accession>A0AAJ3Z321</accession>
<dbReference type="GO" id="GO:0015074">
    <property type="term" value="P:DNA integration"/>
    <property type="evidence" value="ECO:0007669"/>
    <property type="project" value="InterPro"/>
</dbReference>
<dbReference type="InterPro" id="IPR050090">
    <property type="entry name" value="Tyrosine_recombinase_XerCD"/>
</dbReference>
<proteinExistence type="inferred from homology"/>
<evidence type="ECO:0000313" key="7">
    <source>
        <dbReference type="EMBL" id="QAT67803.1"/>
    </source>
</evidence>
<dbReference type="Proteomes" id="UP000288675">
    <property type="component" value="Chromosome"/>
</dbReference>
<dbReference type="PANTHER" id="PTHR30349">
    <property type="entry name" value="PHAGE INTEGRASE-RELATED"/>
    <property type="match status" value="1"/>
</dbReference>
<evidence type="ECO:0000256" key="1">
    <source>
        <dbReference type="ARBA" id="ARBA00008857"/>
    </source>
</evidence>
<dbReference type="PROSITE" id="PS51900">
    <property type="entry name" value="CB"/>
    <property type="match status" value="1"/>
</dbReference>
<keyword evidence="3" id="KW-0233">DNA recombination</keyword>
<dbReference type="InterPro" id="IPR002104">
    <property type="entry name" value="Integrase_catalytic"/>
</dbReference>
<evidence type="ECO:0000256" key="3">
    <source>
        <dbReference type="ARBA" id="ARBA00023172"/>
    </source>
</evidence>
<gene>
    <name evidence="7" type="ORF">EQZ20_06910</name>
</gene>
<dbReference type="SUPFAM" id="SSF56349">
    <property type="entry name" value="DNA breaking-rejoining enzymes"/>
    <property type="match status" value="1"/>
</dbReference>
<evidence type="ECO:0000259" key="5">
    <source>
        <dbReference type="PROSITE" id="PS51898"/>
    </source>
</evidence>
<keyword evidence="2 4" id="KW-0238">DNA-binding</keyword>
<dbReference type="PROSITE" id="PS51898">
    <property type="entry name" value="TYR_RECOMBINASE"/>
    <property type="match status" value="1"/>
</dbReference>
<evidence type="ECO:0000259" key="6">
    <source>
        <dbReference type="PROSITE" id="PS51900"/>
    </source>
</evidence>
<dbReference type="PANTHER" id="PTHR30349:SF41">
    <property type="entry name" value="INTEGRASE_RECOMBINASE PROTEIN MJ0367-RELATED"/>
    <property type="match status" value="1"/>
</dbReference>
<evidence type="ECO:0000256" key="2">
    <source>
        <dbReference type="ARBA" id="ARBA00023125"/>
    </source>
</evidence>
<feature type="domain" description="Tyr recombinase" evidence="5">
    <location>
        <begin position="145"/>
        <end position="327"/>
    </location>
</feature>
<protein>
    <submittedName>
        <fullName evidence="7">Integrase</fullName>
    </submittedName>
</protein>
<dbReference type="EMBL" id="CP035232">
    <property type="protein sequence ID" value="QAT67803.1"/>
    <property type="molecule type" value="Genomic_DNA"/>
</dbReference>
<dbReference type="InterPro" id="IPR044068">
    <property type="entry name" value="CB"/>
</dbReference>
<dbReference type="RefSeq" id="WP_006636884.1">
    <property type="nucleotide sequence ID" value="NZ_CP035232.1"/>
</dbReference>
<dbReference type="InterPro" id="IPR013762">
    <property type="entry name" value="Integrase-like_cat_sf"/>
</dbReference>
<reference evidence="7 8" key="1">
    <citation type="submission" date="2019-01" db="EMBL/GenBank/DDBJ databases">
        <title>Genome sequence of Bacillus glycinifermentans SRCM103574.</title>
        <authorList>
            <person name="Kong H.-J."/>
            <person name="Jeong S.-Y."/>
            <person name="Jeong D.-Y."/>
        </authorList>
    </citation>
    <scope>NUCLEOTIDE SEQUENCE [LARGE SCALE GENOMIC DNA]</scope>
    <source>
        <strain evidence="7 8">SRCM103574</strain>
    </source>
</reference>
<dbReference type="GO" id="GO:0006310">
    <property type="term" value="P:DNA recombination"/>
    <property type="evidence" value="ECO:0007669"/>
    <property type="project" value="UniProtKB-KW"/>
</dbReference>
<dbReference type="InterPro" id="IPR010998">
    <property type="entry name" value="Integrase_recombinase_N"/>
</dbReference>
<dbReference type="InterPro" id="IPR025269">
    <property type="entry name" value="SAM-like_dom"/>
</dbReference>
<dbReference type="GeneID" id="82852408"/>
<dbReference type="AlphaFoldDB" id="A0AAJ3Z321"/>
<organism evidence="7 8">
    <name type="scientific">Bacillus glycinifermentans</name>
    <dbReference type="NCBI Taxonomy" id="1664069"/>
    <lineage>
        <taxon>Bacteria</taxon>
        <taxon>Bacillati</taxon>
        <taxon>Bacillota</taxon>
        <taxon>Bacilli</taxon>
        <taxon>Bacillales</taxon>
        <taxon>Bacillaceae</taxon>
        <taxon>Bacillus</taxon>
    </lineage>
</organism>
<evidence type="ECO:0000313" key="8">
    <source>
        <dbReference type="Proteomes" id="UP000288675"/>
    </source>
</evidence>
<dbReference type="Pfam" id="PF13102">
    <property type="entry name" value="Phage_int_SAM_5"/>
    <property type="match status" value="1"/>
</dbReference>
<dbReference type="Gene3D" id="1.10.443.10">
    <property type="entry name" value="Intergrase catalytic core"/>
    <property type="match status" value="1"/>
</dbReference>
<comment type="similarity">
    <text evidence="1">Belongs to the 'phage' integrase family.</text>
</comment>
<evidence type="ECO:0000256" key="4">
    <source>
        <dbReference type="PROSITE-ProRule" id="PRU01248"/>
    </source>
</evidence>
<dbReference type="GO" id="GO:0003677">
    <property type="term" value="F:DNA binding"/>
    <property type="evidence" value="ECO:0007669"/>
    <property type="project" value="UniProtKB-UniRule"/>
</dbReference>
<dbReference type="InterPro" id="IPR011010">
    <property type="entry name" value="DNA_brk_join_enz"/>
</dbReference>
<dbReference type="Pfam" id="PF00589">
    <property type="entry name" value="Phage_integrase"/>
    <property type="match status" value="1"/>
</dbReference>
<dbReference type="Gene3D" id="1.10.150.130">
    <property type="match status" value="1"/>
</dbReference>